<gene>
    <name evidence="2" type="ORF">A8926_3706</name>
</gene>
<keyword evidence="3" id="KW-1185">Reference proteome</keyword>
<sequence>MPTLRAPSGRTYRTDDDTEVRNLTLGYGYTVVPDKPAAPEETEPAERRPGRRKATKTDDTPADETTE</sequence>
<organism evidence="2 3">
    <name type="scientific">Saccharopolyspora spinosa</name>
    <dbReference type="NCBI Taxonomy" id="60894"/>
    <lineage>
        <taxon>Bacteria</taxon>
        <taxon>Bacillati</taxon>
        <taxon>Actinomycetota</taxon>
        <taxon>Actinomycetes</taxon>
        <taxon>Pseudonocardiales</taxon>
        <taxon>Pseudonocardiaceae</taxon>
        <taxon>Saccharopolyspora</taxon>
    </lineage>
</organism>
<evidence type="ECO:0000256" key="1">
    <source>
        <dbReference type="SAM" id="MobiDB-lite"/>
    </source>
</evidence>
<comment type="caution">
    <text evidence="2">The sequence shown here is derived from an EMBL/GenBank/DDBJ whole genome shotgun (WGS) entry which is preliminary data.</text>
</comment>
<protein>
    <submittedName>
        <fullName evidence="2">Uncharacterized protein</fullName>
    </submittedName>
</protein>
<dbReference type="Proteomes" id="UP000233786">
    <property type="component" value="Unassembled WGS sequence"/>
</dbReference>
<dbReference type="AlphaFoldDB" id="A0A2N3XZ21"/>
<dbReference type="RefSeq" id="WP_010696624.1">
    <property type="nucleotide sequence ID" value="NZ_CP061007.1"/>
</dbReference>
<evidence type="ECO:0000313" key="3">
    <source>
        <dbReference type="Proteomes" id="UP000233786"/>
    </source>
</evidence>
<accession>A0A2N3XZ21</accession>
<dbReference type="EMBL" id="PJNB01000001">
    <property type="protein sequence ID" value="PKW15924.1"/>
    <property type="molecule type" value="Genomic_DNA"/>
</dbReference>
<proteinExistence type="predicted"/>
<evidence type="ECO:0000313" key="2">
    <source>
        <dbReference type="EMBL" id="PKW15924.1"/>
    </source>
</evidence>
<feature type="region of interest" description="Disordered" evidence="1">
    <location>
        <begin position="1"/>
        <end position="67"/>
    </location>
</feature>
<dbReference type="STRING" id="994479.GCA_000194155_03511"/>
<reference evidence="2" key="1">
    <citation type="submission" date="2017-12" db="EMBL/GenBank/DDBJ databases">
        <title>Sequencing the genomes of 1000 Actinobacteria strains.</title>
        <authorList>
            <person name="Klenk H.-P."/>
        </authorList>
    </citation>
    <scope>NUCLEOTIDE SEQUENCE [LARGE SCALE GENOMIC DNA]</scope>
    <source>
        <strain evidence="2">DSM 44228</strain>
    </source>
</reference>
<dbReference type="OrthoDB" id="3638494at2"/>
<name>A0A2N3XZ21_SACSN</name>